<sequence length="255" mass="28825">MHLTSFLPDLTAYEDHGREWYSLLHVCRQWRGIIARSPTLWSTIDNTLVEDAHNSVAHERYLYRSGGAPLIVYLGVKDTKIRRKSLQALLKHVSRFKELHLIADLWEDSSTPIYTLLVDPAPTLCSLTLRTDGKDVVGGVLPPIFAGEMPRLRELTLEHFTSWPTNYFHNLTSLSLSDQPFHRPTDPSVFGFFGEFTDVGDFGAGTRWSDSSFQHGYPPHVKPHCAVPPYASNQPGRLANTIYHLPLPIIHISSI</sequence>
<keyword evidence="2" id="KW-1185">Reference proteome</keyword>
<reference evidence="1" key="1">
    <citation type="journal article" date="2019" name="Environ. Microbiol.">
        <title>Fungal ecological strategies reflected in gene transcription - a case study of two litter decomposers.</title>
        <authorList>
            <person name="Barbi F."/>
            <person name="Kohler A."/>
            <person name="Barry K."/>
            <person name="Baskaran P."/>
            <person name="Daum C."/>
            <person name="Fauchery L."/>
            <person name="Ihrmark K."/>
            <person name="Kuo A."/>
            <person name="LaButti K."/>
            <person name="Lipzen A."/>
            <person name="Morin E."/>
            <person name="Grigoriev I.V."/>
            <person name="Henrissat B."/>
            <person name="Lindahl B."/>
            <person name="Martin F."/>
        </authorList>
    </citation>
    <scope>NUCLEOTIDE SEQUENCE</scope>
    <source>
        <strain evidence="1">JB14</strain>
    </source>
</reference>
<accession>A0A6A4HLL9</accession>
<dbReference type="OrthoDB" id="2996832at2759"/>
<dbReference type="AlphaFoldDB" id="A0A6A4HLL9"/>
<gene>
    <name evidence="1" type="ORF">BT96DRAFT_60600</name>
</gene>
<dbReference type="EMBL" id="ML769492">
    <property type="protein sequence ID" value="KAE9397755.1"/>
    <property type="molecule type" value="Genomic_DNA"/>
</dbReference>
<dbReference type="Proteomes" id="UP000799118">
    <property type="component" value="Unassembled WGS sequence"/>
</dbReference>
<protein>
    <submittedName>
        <fullName evidence="1">Uncharacterized protein</fullName>
    </submittedName>
</protein>
<evidence type="ECO:0000313" key="1">
    <source>
        <dbReference type="EMBL" id="KAE9397755.1"/>
    </source>
</evidence>
<name>A0A6A4HLL9_9AGAR</name>
<organism evidence="1 2">
    <name type="scientific">Gymnopus androsaceus JB14</name>
    <dbReference type="NCBI Taxonomy" id="1447944"/>
    <lineage>
        <taxon>Eukaryota</taxon>
        <taxon>Fungi</taxon>
        <taxon>Dikarya</taxon>
        <taxon>Basidiomycota</taxon>
        <taxon>Agaricomycotina</taxon>
        <taxon>Agaricomycetes</taxon>
        <taxon>Agaricomycetidae</taxon>
        <taxon>Agaricales</taxon>
        <taxon>Marasmiineae</taxon>
        <taxon>Omphalotaceae</taxon>
        <taxon>Gymnopus</taxon>
    </lineage>
</organism>
<proteinExistence type="predicted"/>
<evidence type="ECO:0000313" key="2">
    <source>
        <dbReference type="Proteomes" id="UP000799118"/>
    </source>
</evidence>